<reference evidence="2 3" key="1">
    <citation type="submission" date="2017-02" db="EMBL/GenBank/DDBJ databases">
        <title>The complete genomic sequence of a novel cold adapted crude oil-degrading bacterium Planococcus qaidamina Y42.</title>
        <authorList>
            <person name="Yang R."/>
        </authorList>
    </citation>
    <scope>NUCLEOTIDE SEQUENCE [LARGE SCALE GENOMIC DNA]</scope>
    <source>
        <strain evidence="2 3">Y42</strain>
        <plasmid evidence="2 3">unnamed2</plasmid>
    </source>
</reference>
<gene>
    <name evidence="2" type="ORF">B0X71_20655</name>
</gene>
<dbReference type="OrthoDB" id="2971774at2"/>
<keyword evidence="2" id="KW-0614">Plasmid</keyword>
<dbReference type="RefSeq" id="WP_077591424.1">
    <property type="nucleotide sequence ID" value="NZ_CP019642.1"/>
</dbReference>
<name>A0A1Q2L590_9BACL</name>
<keyword evidence="1" id="KW-1133">Transmembrane helix</keyword>
<evidence type="ECO:0000313" key="3">
    <source>
        <dbReference type="Proteomes" id="UP000188184"/>
    </source>
</evidence>
<keyword evidence="3" id="KW-1185">Reference proteome</keyword>
<dbReference type="EMBL" id="CP019642">
    <property type="protein sequence ID" value="AQQ55586.1"/>
    <property type="molecule type" value="Genomic_DNA"/>
</dbReference>
<organism evidence="2 3">
    <name type="scientific">Planococcus lenghuensis</name>
    <dbReference type="NCBI Taxonomy" id="2213202"/>
    <lineage>
        <taxon>Bacteria</taxon>
        <taxon>Bacillati</taxon>
        <taxon>Bacillota</taxon>
        <taxon>Bacilli</taxon>
        <taxon>Bacillales</taxon>
        <taxon>Caryophanaceae</taxon>
        <taxon>Planococcus</taxon>
    </lineage>
</organism>
<evidence type="ECO:0000256" key="1">
    <source>
        <dbReference type="SAM" id="Phobius"/>
    </source>
</evidence>
<dbReference type="KEGG" id="pmar:B0X71_20655"/>
<dbReference type="Proteomes" id="UP000188184">
    <property type="component" value="Plasmid unnamed2"/>
</dbReference>
<keyword evidence="1" id="KW-0472">Membrane</keyword>
<feature type="transmembrane region" description="Helical" evidence="1">
    <location>
        <begin position="50"/>
        <end position="70"/>
    </location>
</feature>
<sequence>MFERISVFLNTLFSDMQSTFITIFMIGLLICAIGAWSGDEQATPKFKNGLKLCVGGVVLFLLAGPVIDYIQTNL</sequence>
<feature type="transmembrane region" description="Helical" evidence="1">
    <location>
        <begin position="20"/>
        <end position="38"/>
    </location>
</feature>
<accession>A0A1Q2L590</accession>
<proteinExistence type="predicted"/>
<dbReference type="AlphaFoldDB" id="A0A1Q2L590"/>
<geneLocation type="plasmid" evidence="2 3">
    <name>unnamed2</name>
</geneLocation>
<evidence type="ECO:0000313" key="2">
    <source>
        <dbReference type="EMBL" id="AQQ55586.1"/>
    </source>
</evidence>
<keyword evidence="1" id="KW-0812">Transmembrane</keyword>
<protein>
    <submittedName>
        <fullName evidence="2">Uncharacterized protein</fullName>
    </submittedName>
</protein>